<reference evidence="1 2" key="1">
    <citation type="journal article" date="2016" name="Front. Microbiol.">
        <title>Comprehensive Phylogenetic Analysis of Bovine Non-aureus Staphylococci Species Based on Whole-Genome Sequencing.</title>
        <authorList>
            <person name="Naushad S."/>
            <person name="Barkema H.W."/>
            <person name="Luby C."/>
            <person name="Condas L.A."/>
            <person name="Nobrega D.B."/>
            <person name="Carson D.A."/>
            <person name="De Buck J."/>
        </authorList>
    </citation>
    <scope>NUCLEOTIDE SEQUENCE [LARGE SCALE GENOMIC DNA]</scope>
    <source>
        <strain evidence="1 2">SNUC 2204</strain>
    </source>
</reference>
<dbReference type="Pfam" id="PF11950">
    <property type="entry name" value="DUF3467"/>
    <property type="match status" value="1"/>
</dbReference>
<dbReference type="AlphaFoldDB" id="A0A2T4PS01"/>
<dbReference type="GeneID" id="64116217"/>
<dbReference type="OrthoDB" id="9813817at2"/>
<evidence type="ECO:0000313" key="1">
    <source>
        <dbReference type="EMBL" id="PTI29019.1"/>
    </source>
</evidence>
<name>A0A2T4PS01_9STAP</name>
<dbReference type="Proteomes" id="UP000241209">
    <property type="component" value="Unassembled WGS sequence"/>
</dbReference>
<proteinExistence type="predicted"/>
<dbReference type="EMBL" id="PZFK01000020">
    <property type="protein sequence ID" value="PTI29019.1"/>
    <property type="molecule type" value="Genomic_DNA"/>
</dbReference>
<organism evidence="1 2">
    <name type="scientific">Mammaliicoccus vitulinus</name>
    <dbReference type="NCBI Taxonomy" id="71237"/>
    <lineage>
        <taxon>Bacteria</taxon>
        <taxon>Bacillati</taxon>
        <taxon>Bacillota</taxon>
        <taxon>Bacilli</taxon>
        <taxon>Bacillales</taxon>
        <taxon>Staphylococcaceae</taxon>
        <taxon>Mammaliicoccus</taxon>
    </lineage>
</organism>
<accession>A0A2T4PS01</accession>
<sequence length="102" mass="12226">MERNNDELKFNQIDEYMYEENHEMFYANSLDVQTSITDFMINFKQSTPNGFLNNQKIIMNPSLAKQLKNVLEQAFYQHEQMHGEVKDIDTLQNEMSNFYDED</sequence>
<dbReference type="InterPro" id="IPR021857">
    <property type="entry name" value="DUF3467"/>
</dbReference>
<protein>
    <submittedName>
        <fullName evidence="1">DUF3467 domain-containing protein</fullName>
    </submittedName>
</protein>
<comment type="caution">
    <text evidence="1">The sequence shown here is derived from an EMBL/GenBank/DDBJ whole genome shotgun (WGS) entry which is preliminary data.</text>
</comment>
<gene>
    <name evidence="1" type="ORF">BU072_10025</name>
</gene>
<dbReference type="RefSeq" id="WP_107557184.1">
    <property type="nucleotide sequence ID" value="NZ_BMDF01000002.1"/>
</dbReference>
<evidence type="ECO:0000313" key="2">
    <source>
        <dbReference type="Proteomes" id="UP000241209"/>
    </source>
</evidence>